<dbReference type="RefSeq" id="WP_156785107.1">
    <property type="nucleotide sequence ID" value="NZ_LT629690.1"/>
</dbReference>
<keyword evidence="1" id="KW-0812">Transmembrane</keyword>
<name>A0A1G7KZC5_9BACT</name>
<reference evidence="2 3" key="1">
    <citation type="submission" date="2016-10" db="EMBL/GenBank/DDBJ databases">
        <authorList>
            <person name="de Groot N.N."/>
        </authorList>
    </citation>
    <scope>NUCLEOTIDE SEQUENCE [LARGE SCALE GENOMIC DNA]</scope>
    <source>
        <strain evidence="2 3">GAS232</strain>
    </source>
</reference>
<protein>
    <submittedName>
        <fullName evidence="2">Uncharacterized protein</fullName>
    </submittedName>
</protein>
<evidence type="ECO:0000313" key="2">
    <source>
        <dbReference type="EMBL" id="SDF42565.1"/>
    </source>
</evidence>
<accession>A0A1G7KZC5</accession>
<dbReference type="AlphaFoldDB" id="A0A1G7KZC5"/>
<keyword evidence="1" id="KW-1133">Transmembrane helix</keyword>
<keyword evidence="1" id="KW-0472">Membrane</keyword>
<keyword evidence="3" id="KW-1185">Reference proteome</keyword>
<organism evidence="2 3">
    <name type="scientific">Terriglobus roseus</name>
    <dbReference type="NCBI Taxonomy" id="392734"/>
    <lineage>
        <taxon>Bacteria</taxon>
        <taxon>Pseudomonadati</taxon>
        <taxon>Acidobacteriota</taxon>
        <taxon>Terriglobia</taxon>
        <taxon>Terriglobales</taxon>
        <taxon>Acidobacteriaceae</taxon>
        <taxon>Terriglobus</taxon>
    </lineage>
</organism>
<dbReference type="EMBL" id="LT629690">
    <property type="protein sequence ID" value="SDF42565.1"/>
    <property type="molecule type" value="Genomic_DNA"/>
</dbReference>
<proteinExistence type="predicted"/>
<evidence type="ECO:0000256" key="1">
    <source>
        <dbReference type="SAM" id="Phobius"/>
    </source>
</evidence>
<dbReference type="OrthoDB" id="122903at2"/>
<dbReference type="Proteomes" id="UP000182427">
    <property type="component" value="Chromosome I"/>
</dbReference>
<sequence>MADITKQLSEGFILTVGITPPGKNRERTAARYITTMLALTVAGAAAMFAFILSRVL</sequence>
<gene>
    <name evidence="2" type="ORF">SAMN05444167_2371</name>
</gene>
<feature type="transmembrane region" description="Helical" evidence="1">
    <location>
        <begin position="32"/>
        <end position="52"/>
    </location>
</feature>
<evidence type="ECO:0000313" key="3">
    <source>
        <dbReference type="Proteomes" id="UP000182427"/>
    </source>
</evidence>